<dbReference type="Pfam" id="PF13380">
    <property type="entry name" value="CoA_binding_2"/>
    <property type="match status" value="1"/>
</dbReference>
<name>A0A170PRB0_9ZZZZ</name>
<dbReference type="InterPro" id="IPR016102">
    <property type="entry name" value="Succinyl-CoA_synth-like"/>
</dbReference>
<dbReference type="AlphaFoldDB" id="A0A170PRB0"/>
<gene>
    <name evidence="2" type="ORF">MGWOODY_XGa1265</name>
</gene>
<protein>
    <submittedName>
        <fullName evidence="2">Acetyl-CoA synthetase (ADP-forming) alpha and beta chains, putative</fullName>
    </submittedName>
</protein>
<dbReference type="GO" id="GO:0005524">
    <property type="term" value="F:ATP binding"/>
    <property type="evidence" value="ECO:0007669"/>
    <property type="project" value="InterPro"/>
</dbReference>
<dbReference type="SMART" id="SM00881">
    <property type="entry name" value="CoA_binding"/>
    <property type="match status" value="1"/>
</dbReference>
<dbReference type="Gene3D" id="3.40.50.720">
    <property type="entry name" value="NAD(P)-binding Rossmann-like Domain"/>
    <property type="match status" value="1"/>
</dbReference>
<dbReference type="InterPro" id="IPR003781">
    <property type="entry name" value="CoA-bd"/>
</dbReference>
<dbReference type="Gene3D" id="3.40.50.261">
    <property type="entry name" value="Succinyl-CoA synthetase domains"/>
    <property type="match status" value="2"/>
</dbReference>
<accession>A0A170PRB0</accession>
<dbReference type="SUPFAM" id="SSF56059">
    <property type="entry name" value="Glutathione synthetase ATP-binding domain-like"/>
    <property type="match status" value="1"/>
</dbReference>
<dbReference type="Gene3D" id="3.30.470.20">
    <property type="entry name" value="ATP-grasp fold, B domain"/>
    <property type="match status" value="1"/>
</dbReference>
<reference evidence="2" key="1">
    <citation type="submission" date="2015-10" db="EMBL/GenBank/DDBJ databases">
        <authorList>
            <person name="Gilbert D.G."/>
        </authorList>
    </citation>
    <scope>NUCLEOTIDE SEQUENCE</scope>
</reference>
<dbReference type="PANTHER" id="PTHR42793">
    <property type="entry name" value="COA BINDING DOMAIN CONTAINING PROTEIN"/>
    <property type="match status" value="1"/>
</dbReference>
<dbReference type="InterPro" id="IPR013815">
    <property type="entry name" value="ATP_grasp_subdomain_1"/>
</dbReference>
<evidence type="ECO:0000259" key="1">
    <source>
        <dbReference type="SMART" id="SM00881"/>
    </source>
</evidence>
<dbReference type="PANTHER" id="PTHR42793:SF1">
    <property type="entry name" value="PEPTIDYL-LYSINE N-ACETYLTRANSFERASE PATZ"/>
    <property type="match status" value="1"/>
</dbReference>
<dbReference type="InterPro" id="IPR036291">
    <property type="entry name" value="NAD(P)-bd_dom_sf"/>
</dbReference>
<dbReference type="Gene3D" id="3.30.1490.20">
    <property type="entry name" value="ATP-grasp fold, A domain"/>
    <property type="match status" value="1"/>
</dbReference>
<dbReference type="EMBL" id="CZRL01000078">
    <property type="protein sequence ID" value="CUS52236.1"/>
    <property type="molecule type" value="Genomic_DNA"/>
</dbReference>
<proteinExistence type="predicted"/>
<evidence type="ECO:0000313" key="2">
    <source>
        <dbReference type="EMBL" id="CUS52236.1"/>
    </source>
</evidence>
<feature type="domain" description="CoA-binding" evidence="1">
    <location>
        <begin position="7"/>
        <end position="102"/>
    </location>
</feature>
<dbReference type="SUPFAM" id="SSF52210">
    <property type="entry name" value="Succinyl-CoA synthetase domains"/>
    <property type="match status" value="2"/>
</dbReference>
<dbReference type="SUPFAM" id="SSF51735">
    <property type="entry name" value="NAD(P)-binding Rossmann-fold domains"/>
    <property type="match status" value="1"/>
</dbReference>
<sequence length="709" mass="75320">MANVKALFWPQSIVLVGASTDKTIIRGRIVEAIQRYPYTGSICAVSRSHQMIGNLKCYTSVDELPGAVDLAIITIPADYVAGVLEACGRKGIQAAIVISSGFAEEKGDQGGARQRVLGEIAQRYDMALIGPNAEGFFNSAHDLAATFSPTVSDVDPGDLPRVGDADGIGVVSQSGGVGFSFFHRGIPKMLPFSFIVTTGNEATLDALDVADYLVDDVGTGVILMFIEGVRSPSRLVPIAVKAARQGKPLIIAKVGRSQAATDAVASHTASLAGSHQAYEALFRQCGVINGLDSDHMIDVAAGFKYFRDHLPRGHRVGILTPSGGAGAWFADLCEANGLEVPVLDDQTRGRIDPLLPDYGTSRNPVDVTAQVIFTVGYAPVLKIMADSDSIDAILVSGSLAHPTYIERDLDELVTLREEIDKPIIFCAYTRAHPRAVALLAQAGFPCLTSMSNSARTLAAMADYHLFLSLDAPDLYATPTIRPSISGPPMKQLSYSEHEAKEYLLTWGIPCLPGTLVSSVAGAIDAARTFDGPVAMKLQSREVPHKTEIGGVALGLCDDAAIGHAFDMMMTAVKRKVPNAKIQGVRIEPMASVGEEILVGVTTEPGFSPILTLGSGGILVELINDVISLPVPLTLRQAQRMVEQLRSWPLLQGLRGRAEADVPALLELIIKVSEFAAAQGDALRALDLNPVIVHPRGNGITIVDVLIEPS</sequence>
<dbReference type="Pfam" id="PF13549">
    <property type="entry name" value="ATP-grasp_5"/>
    <property type="match status" value="1"/>
</dbReference>
<dbReference type="InterPro" id="IPR032875">
    <property type="entry name" value="Succ_CoA_lig_flav_dom"/>
</dbReference>
<dbReference type="Pfam" id="PF13607">
    <property type="entry name" value="Succ_CoA_lig"/>
    <property type="match status" value="1"/>
</dbReference>
<organism evidence="2">
    <name type="scientific">hydrothermal vent metagenome</name>
    <dbReference type="NCBI Taxonomy" id="652676"/>
    <lineage>
        <taxon>unclassified sequences</taxon>
        <taxon>metagenomes</taxon>
        <taxon>ecological metagenomes</taxon>
    </lineage>
</organism>